<comment type="caution">
    <text evidence="2">The sequence shown here is derived from an EMBL/GenBank/DDBJ whole genome shotgun (WGS) entry which is preliminary data.</text>
</comment>
<sequence length="43" mass="4397">MTSNKPSKGIPVPSKIPSSGRDSGTHSRSSSVSNLTTASDLHS</sequence>
<evidence type="ECO:0000313" key="2">
    <source>
        <dbReference type="EMBL" id="GBN07076.1"/>
    </source>
</evidence>
<name>A0A4Y2L0C5_ARAVE</name>
<dbReference type="Proteomes" id="UP000499080">
    <property type="component" value="Unassembled WGS sequence"/>
</dbReference>
<evidence type="ECO:0000313" key="3">
    <source>
        <dbReference type="Proteomes" id="UP000499080"/>
    </source>
</evidence>
<gene>
    <name evidence="2" type="ORF">AVEN_53026_1</name>
</gene>
<proteinExistence type="predicted"/>
<keyword evidence="3" id="KW-1185">Reference proteome</keyword>
<evidence type="ECO:0000256" key="1">
    <source>
        <dbReference type="SAM" id="MobiDB-lite"/>
    </source>
</evidence>
<organism evidence="2 3">
    <name type="scientific">Araneus ventricosus</name>
    <name type="common">Orbweaver spider</name>
    <name type="synonym">Epeira ventricosa</name>
    <dbReference type="NCBI Taxonomy" id="182803"/>
    <lineage>
        <taxon>Eukaryota</taxon>
        <taxon>Metazoa</taxon>
        <taxon>Ecdysozoa</taxon>
        <taxon>Arthropoda</taxon>
        <taxon>Chelicerata</taxon>
        <taxon>Arachnida</taxon>
        <taxon>Araneae</taxon>
        <taxon>Araneomorphae</taxon>
        <taxon>Entelegynae</taxon>
        <taxon>Araneoidea</taxon>
        <taxon>Araneidae</taxon>
        <taxon>Araneus</taxon>
    </lineage>
</organism>
<protein>
    <submittedName>
        <fullName evidence="2">Uncharacterized protein</fullName>
    </submittedName>
</protein>
<accession>A0A4Y2L0C5</accession>
<dbReference type="AlphaFoldDB" id="A0A4Y2L0C5"/>
<reference evidence="2 3" key="1">
    <citation type="journal article" date="2019" name="Sci. Rep.">
        <title>Orb-weaving spider Araneus ventricosus genome elucidates the spidroin gene catalogue.</title>
        <authorList>
            <person name="Kono N."/>
            <person name="Nakamura H."/>
            <person name="Ohtoshi R."/>
            <person name="Moran D.A.P."/>
            <person name="Shinohara A."/>
            <person name="Yoshida Y."/>
            <person name="Fujiwara M."/>
            <person name="Mori M."/>
            <person name="Tomita M."/>
            <person name="Arakawa K."/>
        </authorList>
    </citation>
    <scope>NUCLEOTIDE SEQUENCE [LARGE SCALE GENOMIC DNA]</scope>
</reference>
<feature type="non-terminal residue" evidence="2">
    <location>
        <position position="43"/>
    </location>
</feature>
<feature type="compositionally biased region" description="Polar residues" evidence="1">
    <location>
        <begin position="16"/>
        <end position="43"/>
    </location>
</feature>
<feature type="region of interest" description="Disordered" evidence="1">
    <location>
        <begin position="1"/>
        <end position="43"/>
    </location>
</feature>
<dbReference type="EMBL" id="BGPR01005129">
    <property type="protein sequence ID" value="GBN07076.1"/>
    <property type="molecule type" value="Genomic_DNA"/>
</dbReference>